<evidence type="ECO:0000256" key="3">
    <source>
        <dbReference type="ARBA" id="ARBA00022912"/>
    </source>
</evidence>
<keyword evidence="2 5" id="KW-0378">Hydrolase</keyword>
<evidence type="ECO:0000256" key="5">
    <source>
        <dbReference type="PIRNR" id="PIRNR016557"/>
    </source>
</evidence>
<dbReference type="EMBL" id="JAAOIW010000018">
    <property type="protein sequence ID" value="NHN34316.1"/>
    <property type="molecule type" value="Genomic_DNA"/>
</dbReference>
<gene>
    <name evidence="6" type="ORF">G9U52_31460</name>
</gene>
<dbReference type="InterPro" id="IPR016667">
    <property type="entry name" value="Caps_polysacc_synth_CpsB/CapC"/>
</dbReference>
<dbReference type="Gene3D" id="3.20.20.140">
    <property type="entry name" value="Metal-dependent hydrolases"/>
    <property type="match status" value="1"/>
</dbReference>
<protein>
    <recommendedName>
        <fullName evidence="5">Tyrosine-protein phosphatase</fullName>
        <ecNumber evidence="5">3.1.3.48</ecNumber>
    </recommendedName>
</protein>
<evidence type="ECO:0000256" key="4">
    <source>
        <dbReference type="ARBA" id="ARBA00051722"/>
    </source>
</evidence>
<dbReference type="SUPFAM" id="SSF89550">
    <property type="entry name" value="PHP domain-like"/>
    <property type="match status" value="1"/>
</dbReference>
<keyword evidence="7" id="KW-1185">Reference proteome</keyword>
<dbReference type="PANTHER" id="PTHR39181">
    <property type="entry name" value="TYROSINE-PROTEIN PHOSPHATASE YWQE"/>
    <property type="match status" value="1"/>
</dbReference>
<evidence type="ECO:0000256" key="2">
    <source>
        <dbReference type="ARBA" id="ARBA00022801"/>
    </source>
</evidence>
<accession>A0ABX0JK16</accession>
<dbReference type="Proteomes" id="UP001165962">
    <property type="component" value="Unassembled WGS sequence"/>
</dbReference>
<comment type="similarity">
    <text evidence="1 5">Belongs to the metallo-dependent hydrolases superfamily. CpsB/CapC family.</text>
</comment>
<evidence type="ECO:0000313" key="6">
    <source>
        <dbReference type="EMBL" id="NHN34316.1"/>
    </source>
</evidence>
<keyword evidence="3 5" id="KW-0904">Protein phosphatase</keyword>
<organism evidence="6 7">
    <name type="scientific">Paenibacillus agricola</name>
    <dbReference type="NCBI Taxonomy" id="2716264"/>
    <lineage>
        <taxon>Bacteria</taxon>
        <taxon>Bacillati</taxon>
        <taxon>Bacillota</taxon>
        <taxon>Bacilli</taxon>
        <taxon>Bacillales</taxon>
        <taxon>Paenibacillaceae</taxon>
        <taxon>Paenibacillus</taxon>
    </lineage>
</organism>
<comment type="catalytic activity">
    <reaction evidence="4 5">
        <text>O-phospho-L-tyrosyl-[protein] + H2O = L-tyrosyl-[protein] + phosphate</text>
        <dbReference type="Rhea" id="RHEA:10684"/>
        <dbReference type="Rhea" id="RHEA-COMP:10136"/>
        <dbReference type="Rhea" id="RHEA-COMP:20101"/>
        <dbReference type="ChEBI" id="CHEBI:15377"/>
        <dbReference type="ChEBI" id="CHEBI:43474"/>
        <dbReference type="ChEBI" id="CHEBI:46858"/>
        <dbReference type="ChEBI" id="CHEBI:61978"/>
        <dbReference type="EC" id="3.1.3.48"/>
    </reaction>
</comment>
<name>A0ABX0JK16_9BACL</name>
<dbReference type="Pfam" id="PF19567">
    <property type="entry name" value="CpsB_CapC"/>
    <property type="match status" value="1"/>
</dbReference>
<dbReference type="PANTHER" id="PTHR39181:SF1">
    <property type="entry name" value="TYROSINE-PROTEIN PHOSPHATASE YWQE"/>
    <property type="match status" value="1"/>
</dbReference>
<comment type="caution">
    <text evidence="6">The sequence shown here is derived from an EMBL/GenBank/DDBJ whole genome shotgun (WGS) entry which is preliminary data.</text>
</comment>
<evidence type="ECO:0000313" key="7">
    <source>
        <dbReference type="Proteomes" id="UP001165962"/>
    </source>
</evidence>
<dbReference type="RefSeq" id="WP_166155141.1">
    <property type="nucleotide sequence ID" value="NZ_JAAOIW010000018.1"/>
</dbReference>
<sequence>MIDTHSHILPYMDDGPMTIQEAVQMAEAAWKEGIRSIIATPHHADGKHINEREKICFAVAEINNHLSRLNLDIQVVPGQEIRMNRDLLTDLKSGNLVMLNEGNYILLELPHDSIPSYTHEMIHELRLLHLEPIIAHPERNLEIIKSPAKFSELIELGAIGQVTTQSLSGHYGKKAKETALYLCKSNLIHLIATDAHDLRYRPPFIQQALHLISGKVGPDFTKMLLQNAEFVLNHGPVIKREPELKRRWYLPFR</sequence>
<reference evidence="6" key="1">
    <citation type="submission" date="2020-03" db="EMBL/GenBank/DDBJ databases">
        <title>Draft sequencing of Paenibacilllus sp. S3N08.</title>
        <authorList>
            <person name="Kim D.-U."/>
        </authorList>
    </citation>
    <scope>NUCLEOTIDE SEQUENCE</scope>
    <source>
        <strain evidence="6">S3N08</strain>
    </source>
</reference>
<dbReference type="EC" id="3.1.3.48" evidence="5"/>
<proteinExistence type="inferred from homology"/>
<dbReference type="PIRSF" id="PIRSF016557">
    <property type="entry name" value="Caps_synth_CpsB"/>
    <property type="match status" value="1"/>
</dbReference>
<evidence type="ECO:0000256" key="1">
    <source>
        <dbReference type="ARBA" id="ARBA00005750"/>
    </source>
</evidence>
<dbReference type="InterPro" id="IPR016195">
    <property type="entry name" value="Pol/histidinol_Pase-like"/>
</dbReference>